<reference evidence="3 4" key="1">
    <citation type="submission" date="2019-11" db="EMBL/GenBank/DDBJ databases">
        <title>The genome sequence of Methylocystis heyeri.</title>
        <authorList>
            <person name="Oshkin I.Y."/>
            <person name="Miroshnikov K."/>
            <person name="Dedysh S.N."/>
        </authorList>
    </citation>
    <scope>NUCLEOTIDE SEQUENCE [LARGE SCALE GENOMIC DNA]</scope>
    <source>
        <strain evidence="3 4">H2</strain>
    </source>
</reference>
<evidence type="ECO:0000256" key="2">
    <source>
        <dbReference type="ARBA" id="ARBA00023163"/>
    </source>
</evidence>
<dbReference type="AlphaFoldDB" id="A0A6B8KJN0"/>
<dbReference type="Proteomes" id="UP000309061">
    <property type="component" value="Chromosome"/>
</dbReference>
<dbReference type="Gene3D" id="1.10.357.10">
    <property type="entry name" value="Tetracycline Repressor, domain 2"/>
    <property type="match status" value="1"/>
</dbReference>
<name>A0A6B8KJN0_9HYPH</name>
<dbReference type="PANTHER" id="PTHR47506">
    <property type="entry name" value="TRANSCRIPTIONAL REGULATORY PROTEIN"/>
    <property type="match status" value="1"/>
</dbReference>
<evidence type="ECO:0000313" key="4">
    <source>
        <dbReference type="Proteomes" id="UP000309061"/>
    </source>
</evidence>
<dbReference type="EMBL" id="CP046052">
    <property type="protein sequence ID" value="QGM46808.1"/>
    <property type="molecule type" value="Genomic_DNA"/>
</dbReference>
<evidence type="ECO:0000256" key="1">
    <source>
        <dbReference type="ARBA" id="ARBA00023015"/>
    </source>
</evidence>
<dbReference type="KEGG" id="mhey:H2LOC_014500"/>
<accession>A0A6B8KJN0</accession>
<keyword evidence="1" id="KW-0805">Transcription regulation</keyword>
<sequence length="179" mass="19009">MGLSARADLVDVMGIASARIYAAFGSKEALFREAVALYETNEGSFADQALSGAKDIRSTLEEMFRAAIALYTPARRGCMVVSAATNCSPENAGLGQWLSDHRKARTQSIIERLEKAKTAGEIGREVDSTALGDCCATLLHGLSVQARDGVDQARLEAAVTTFLAAFDAVTAQNRFSGSQ</sequence>
<proteinExistence type="predicted"/>
<dbReference type="Gene3D" id="1.10.10.60">
    <property type="entry name" value="Homeodomain-like"/>
    <property type="match status" value="1"/>
</dbReference>
<gene>
    <name evidence="3" type="ORF">H2LOC_014500</name>
</gene>
<dbReference type="OrthoDB" id="9795242at2"/>
<keyword evidence="2" id="KW-0804">Transcription</keyword>
<dbReference type="SUPFAM" id="SSF48498">
    <property type="entry name" value="Tetracyclin repressor-like, C-terminal domain"/>
    <property type="match status" value="1"/>
</dbReference>
<evidence type="ECO:0000313" key="3">
    <source>
        <dbReference type="EMBL" id="QGM46808.1"/>
    </source>
</evidence>
<dbReference type="PANTHER" id="PTHR47506:SF1">
    <property type="entry name" value="HTH-TYPE TRANSCRIPTIONAL REGULATOR YJDC"/>
    <property type="match status" value="1"/>
</dbReference>
<organism evidence="3 4">
    <name type="scientific">Methylocystis heyeri</name>
    <dbReference type="NCBI Taxonomy" id="391905"/>
    <lineage>
        <taxon>Bacteria</taxon>
        <taxon>Pseudomonadati</taxon>
        <taxon>Pseudomonadota</taxon>
        <taxon>Alphaproteobacteria</taxon>
        <taxon>Hyphomicrobiales</taxon>
        <taxon>Methylocystaceae</taxon>
        <taxon>Methylocystis</taxon>
    </lineage>
</organism>
<keyword evidence="4" id="KW-1185">Reference proteome</keyword>
<dbReference type="InterPro" id="IPR036271">
    <property type="entry name" value="Tet_transcr_reg_TetR-rel_C_sf"/>
</dbReference>
<protein>
    <submittedName>
        <fullName evidence="3">TetR/AcrR family transcriptional regulator</fullName>
    </submittedName>
</protein>